<dbReference type="Pfam" id="PF04552">
    <property type="entry name" value="Sigma54_DBD"/>
    <property type="match status" value="1"/>
</dbReference>
<comment type="caution">
    <text evidence="11">The sequence shown here is derived from an EMBL/GenBank/DDBJ whole genome shotgun (WGS) entry which is preliminary data.</text>
</comment>
<evidence type="ECO:0000256" key="8">
    <source>
        <dbReference type="ARBA" id="ARBA00023163"/>
    </source>
</evidence>
<dbReference type="PANTHER" id="PTHR32248">
    <property type="entry name" value="RNA POLYMERASE SIGMA-54 FACTOR"/>
    <property type="match status" value="1"/>
</dbReference>
<keyword evidence="12" id="KW-1185">Reference proteome</keyword>
<reference evidence="11 12" key="1">
    <citation type="submission" date="2023-07" db="EMBL/GenBank/DDBJ databases">
        <title>Genomic Encyclopedia of Type Strains, Phase IV (KMG-IV): sequencing the most valuable type-strain genomes for metagenomic binning, comparative biology and taxonomic classification.</title>
        <authorList>
            <person name="Goeker M."/>
        </authorList>
    </citation>
    <scope>NUCLEOTIDE SEQUENCE [LARGE SCALE GENOMIC DNA]</scope>
    <source>
        <strain evidence="11 12">DSM 45903</strain>
    </source>
</reference>
<evidence type="ECO:0000313" key="12">
    <source>
        <dbReference type="Proteomes" id="UP001185012"/>
    </source>
</evidence>
<dbReference type="PANTHER" id="PTHR32248:SF4">
    <property type="entry name" value="RNA POLYMERASE SIGMA-54 FACTOR"/>
    <property type="match status" value="1"/>
</dbReference>
<evidence type="ECO:0000256" key="4">
    <source>
        <dbReference type="ARBA" id="ARBA00022695"/>
    </source>
</evidence>
<dbReference type="EMBL" id="JAVDQG010000003">
    <property type="protein sequence ID" value="MDR6225654.1"/>
    <property type="molecule type" value="Genomic_DNA"/>
</dbReference>
<keyword evidence="2" id="KW-0240">DNA-directed RNA polymerase</keyword>
<dbReference type="Pfam" id="PF00309">
    <property type="entry name" value="Sigma54_AID"/>
    <property type="match status" value="1"/>
</dbReference>
<name>A0ABU1INA5_9BACL</name>
<evidence type="ECO:0000256" key="7">
    <source>
        <dbReference type="ARBA" id="ARBA00023125"/>
    </source>
</evidence>
<gene>
    <name evidence="11" type="ORF">JOE21_001652</name>
</gene>
<keyword evidence="3" id="KW-0808">Transferase</keyword>
<dbReference type="Gene3D" id="1.10.10.1330">
    <property type="entry name" value="RNA polymerase sigma-54 factor, core-binding domain"/>
    <property type="match status" value="1"/>
</dbReference>
<dbReference type="Gene3D" id="1.10.10.60">
    <property type="entry name" value="Homeodomain-like"/>
    <property type="match status" value="1"/>
</dbReference>
<dbReference type="Pfam" id="PF04963">
    <property type="entry name" value="Sigma54_CBD"/>
    <property type="match status" value="1"/>
</dbReference>
<dbReference type="InterPro" id="IPR038709">
    <property type="entry name" value="RpoN_core-bd_sf"/>
</dbReference>
<evidence type="ECO:0000256" key="6">
    <source>
        <dbReference type="ARBA" id="ARBA00023082"/>
    </source>
</evidence>
<evidence type="ECO:0000259" key="9">
    <source>
        <dbReference type="Pfam" id="PF04552"/>
    </source>
</evidence>
<dbReference type="PROSITE" id="PS00717">
    <property type="entry name" value="SIGMA54_1"/>
    <property type="match status" value="1"/>
</dbReference>
<proteinExistence type="inferred from homology"/>
<organism evidence="11 12">
    <name type="scientific">Desmospora profundinema</name>
    <dbReference type="NCBI Taxonomy" id="1571184"/>
    <lineage>
        <taxon>Bacteria</taxon>
        <taxon>Bacillati</taxon>
        <taxon>Bacillota</taxon>
        <taxon>Bacilli</taxon>
        <taxon>Bacillales</taxon>
        <taxon>Thermoactinomycetaceae</taxon>
        <taxon>Desmospora</taxon>
    </lineage>
</organism>
<evidence type="ECO:0000256" key="1">
    <source>
        <dbReference type="ARBA" id="ARBA00008798"/>
    </source>
</evidence>
<keyword evidence="8" id="KW-0804">Transcription</keyword>
<dbReference type="RefSeq" id="WP_309864617.1">
    <property type="nucleotide sequence ID" value="NZ_JAVDQG010000003.1"/>
</dbReference>
<evidence type="ECO:0000256" key="5">
    <source>
        <dbReference type="ARBA" id="ARBA00023015"/>
    </source>
</evidence>
<keyword evidence="4" id="KW-0548">Nucleotidyltransferase</keyword>
<protein>
    <submittedName>
        <fullName evidence="11">RNA polymerase sigma-54 factor</fullName>
    </submittedName>
</protein>
<dbReference type="PROSITE" id="PS00718">
    <property type="entry name" value="SIGMA54_2"/>
    <property type="match status" value="1"/>
</dbReference>
<dbReference type="InterPro" id="IPR007634">
    <property type="entry name" value="RNA_pol_sigma_54_DNA-bd"/>
</dbReference>
<feature type="domain" description="RNA polymerase sigma factor 54 core-binding" evidence="10">
    <location>
        <begin position="89"/>
        <end position="275"/>
    </location>
</feature>
<dbReference type="NCBIfam" id="TIGR02395">
    <property type="entry name" value="rpoN_sigma"/>
    <property type="match status" value="1"/>
</dbReference>
<accession>A0ABU1INA5</accession>
<evidence type="ECO:0000313" key="11">
    <source>
        <dbReference type="EMBL" id="MDR6225654.1"/>
    </source>
</evidence>
<dbReference type="InterPro" id="IPR007046">
    <property type="entry name" value="RNA_pol_sigma_54_core-bd"/>
</dbReference>
<dbReference type="PROSITE" id="PS50044">
    <property type="entry name" value="SIGMA54_3"/>
    <property type="match status" value="1"/>
</dbReference>
<keyword evidence="5" id="KW-0805">Transcription regulation</keyword>
<keyword evidence="6" id="KW-0731">Sigma factor</keyword>
<keyword evidence="7" id="KW-0238">DNA-binding</keyword>
<evidence type="ECO:0000256" key="2">
    <source>
        <dbReference type="ARBA" id="ARBA00022478"/>
    </source>
</evidence>
<feature type="domain" description="RNA polymerase sigma factor 54 DNA-binding" evidence="9">
    <location>
        <begin position="292"/>
        <end position="449"/>
    </location>
</feature>
<comment type="similarity">
    <text evidence="1">Belongs to the sigma-54 factor family.</text>
</comment>
<dbReference type="InterPro" id="IPR000394">
    <property type="entry name" value="RNA_pol_sigma_54"/>
</dbReference>
<evidence type="ECO:0000256" key="3">
    <source>
        <dbReference type="ARBA" id="ARBA00022679"/>
    </source>
</evidence>
<dbReference type="PIRSF" id="PIRSF000774">
    <property type="entry name" value="RpoN"/>
    <property type="match status" value="1"/>
</dbReference>
<sequence length="452" mass="50821">MALSMGYGLVQEQRMKLAMTPELRQAIQVLQYSATELVQFLQEQALENPVLEVEGGTGEEILAWAEYWRGGGAPAGGPVRSDDEDRRWESAPARENTLSDELESQLRLLTLDRAKARVVRYLIGNLDEQGYLVLEPELICKRFNCDMEEVQACLDVLQSMEPAGVGARSLSECLQLQLIRKPDPNPIALAIVDAHLDDIAAGRHRQVAKALGCDLESVQKAADHIQTLNPRPGLAFGRLESRYLLPDVTVEEVDGTYRVTVNQGGMPRLGISTHYEHFLRRQDEEARQALPYIKSRLQSAMWLMKSVEQRHQTLQRVAQAIVDEQQAFFKHGISRLKPLTLKQVADSLDLHESTVSRATQQKTMQTPRGLFPFRYFFPSGVSTEGGGNTSAQSVKDTITRMIEGERKTAPLSDQRIAEQLQQEGVRISRRTVAKYREELGIPSSKARRRFSD</sequence>
<evidence type="ECO:0000259" key="10">
    <source>
        <dbReference type="Pfam" id="PF04963"/>
    </source>
</evidence>
<dbReference type="PRINTS" id="PR00045">
    <property type="entry name" value="SIGMA54FCT"/>
</dbReference>
<dbReference type="Proteomes" id="UP001185012">
    <property type="component" value="Unassembled WGS sequence"/>
</dbReference>